<dbReference type="OrthoDB" id="2831684at2759"/>
<evidence type="ECO:0000313" key="3">
    <source>
        <dbReference type="Proteomes" id="UP000572817"/>
    </source>
</evidence>
<dbReference type="Pfam" id="PF16862">
    <property type="entry name" value="Glyco_hydro_79C"/>
    <property type="match status" value="1"/>
</dbReference>
<keyword evidence="3" id="KW-1185">Reference proteome</keyword>
<feature type="domain" description="Beta-glucuronidase C-terminal" evidence="1">
    <location>
        <begin position="397"/>
        <end position="501"/>
    </location>
</feature>
<dbReference type="EMBL" id="WWBZ02000033">
    <property type="protein sequence ID" value="KAF4306658.1"/>
    <property type="molecule type" value="Genomic_DNA"/>
</dbReference>
<dbReference type="Proteomes" id="UP000572817">
    <property type="component" value="Unassembled WGS sequence"/>
</dbReference>
<dbReference type="InterPro" id="IPR031728">
    <property type="entry name" value="GlcAase_C"/>
</dbReference>
<name>A0A8H4N499_9PEZI</name>
<organism evidence="2 3">
    <name type="scientific">Botryosphaeria dothidea</name>
    <dbReference type="NCBI Taxonomy" id="55169"/>
    <lineage>
        <taxon>Eukaryota</taxon>
        <taxon>Fungi</taxon>
        <taxon>Dikarya</taxon>
        <taxon>Ascomycota</taxon>
        <taxon>Pezizomycotina</taxon>
        <taxon>Dothideomycetes</taxon>
        <taxon>Dothideomycetes incertae sedis</taxon>
        <taxon>Botryosphaeriales</taxon>
        <taxon>Botryosphaeriaceae</taxon>
        <taxon>Botryosphaeria</taxon>
    </lineage>
</organism>
<dbReference type="AlphaFoldDB" id="A0A8H4N499"/>
<dbReference type="PANTHER" id="PTHR36183:SF2">
    <property type="entry name" value="BETA-GLUCURONIDASE C-TERMINAL DOMAIN-CONTAINING PROTEIN"/>
    <property type="match status" value="1"/>
</dbReference>
<gene>
    <name evidence="2" type="ORF">GTA08_BOTSDO04875</name>
</gene>
<dbReference type="SUPFAM" id="SSF51445">
    <property type="entry name" value="(Trans)glycosidases"/>
    <property type="match status" value="1"/>
</dbReference>
<reference evidence="2" key="1">
    <citation type="submission" date="2020-04" db="EMBL/GenBank/DDBJ databases">
        <title>Genome Assembly and Annotation of Botryosphaeria dothidea sdau 11-99, a Latent Pathogen of Apple Fruit Ring Rot in China.</title>
        <authorList>
            <person name="Yu C."/>
            <person name="Diao Y."/>
            <person name="Lu Q."/>
            <person name="Zhao J."/>
            <person name="Cui S."/>
            <person name="Peng C."/>
            <person name="He B."/>
            <person name="Liu H."/>
        </authorList>
    </citation>
    <scope>NUCLEOTIDE SEQUENCE [LARGE SCALE GENOMIC DNA]</scope>
    <source>
        <strain evidence="2">Sdau11-99</strain>
    </source>
</reference>
<keyword evidence="2" id="KW-0378">Hydrolase</keyword>
<dbReference type="InterPro" id="IPR017853">
    <property type="entry name" value="GH"/>
</dbReference>
<protein>
    <submittedName>
        <fullName evidence="2">Glycoside hydrolase superfamily</fullName>
    </submittedName>
</protein>
<comment type="caution">
    <text evidence="2">The sequence shown here is derived from an EMBL/GenBank/DDBJ whole genome shotgun (WGS) entry which is preliminary data.</text>
</comment>
<dbReference type="PANTHER" id="PTHR36183">
    <property type="entry name" value="BETA-GLUCURONIDASE"/>
    <property type="match status" value="1"/>
</dbReference>
<dbReference type="Gene3D" id="2.60.40.1180">
    <property type="entry name" value="Golgi alpha-mannosidase II"/>
    <property type="match status" value="1"/>
</dbReference>
<dbReference type="InterPro" id="IPR013780">
    <property type="entry name" value="Glyco_hydro_b"/>
</dbReference>
<accession>A0A8H4N499</accession>
<dbReference type="GO" id="GO:0016787">
    <property type="term" value="F:hydrolase activity"/>
    <property type="evidence" value="ECO:0007669"/>
    <property type="project" value="UniProtKB-KW"/>
</dbReference>
<evidence type="ECO:0000259" key="1">
    <source>
        <dbReference type="Pfam" id="PF16862"/>
    </source>
</evidence>
<evidence type="ECO:0000313" key="2">
    <source>
        <dbReference type="EMBL" id="KAF4306658.1"/>
    </source>
</evidence>
<dbReference type="InterPro" id="IPR052974">
    <property type="entry name" value="GH79_Enzymes"/>
</dbReference>
<sequence>MAPISAIRLSPPSSVPEDASAVLDQSYISFAIEGRDFVDYTGTDATSNEFSKNMFSTFSKKTGAPIYMRVGGTTQDHFRYDPNQQQAIRFENSSLPTWLNLFANITVGSTWIEGFRQFKDADVVWDLQVFLARKNLSNAVEFAKDCVDAIGIEKLNTLEIGNEPDIYKSSGFFPNVTDRPSSYLPPDYVAEYLEFADALTGNLTLGAGPNFQALGYSNFVVDPWNEQNAFEAGLSPDIVKSISEHYYQSRDGRDLGTTLMNKSAIRNSTDVRFKDRIAYMKSTYPDIPFLIAEVGSALGNGTGIRDFDLTASLGTALWTVDWLLYTATIGVTRVNMQLGSRFPFSPWLGATTLINNQTLPPQTLGSFYGNVFVADFIGTDGRLRVAELPVDDEHVSAYAGYSGDALAKVALVNLELWRQSYGTERPSANVTLEGLDGVKAVRVQKLTGPDGGSQARDITWAGTQWTAESNGLPVTVGDDSDMRDVDSGTIEISVQASEAVLVSFIPDNYLSMEKTASMVVSSSGPE</sequence>
<dbReference type="Gene3D" id="3.20.20.80">
    <property type="entry name" value="Glycosidases"/>
    <property type="match status" value="1"/>
</dbReference>
<proteinExistence type="predicted"/>